<evidence type="ECO:0000313" key="4">
    <source>
        <dbReference type="Proteomes" id="UP001642409"/>
    </source>
</evidence>
<keyword evidence="4" id="KW-1185">Reference proteome</keyword>
<reference evidence="2" key="1">
    <citation type="submission" date="2023-06" db="EMBL/GenBank/DDBJ databases">
        <authorList>
            <person name="Kurt Z."/>
        </authorList>
    </citation>
    <scope>NUCLEOTIDE SEQUENCE</scope>
</reference>
<accession>A0AA86PE04</accession>
<dbReference type="EMBL" id="CAXDID020000223">
    <property type="protein sequence ID" value="CAL6058913.1"/>
    <property type="molecule type" value="Genomic_DNA"/>
</dbReference>
<evidence type="ECO:0000313" key="2">
    <source>
        <dbReference type="EMBL" id="CAI9937319.1"/>
    </source>
</evidence>
<dbReference type="Proteomes" id="UP001642409">
    <property type="component" value="Unassembled WGS sequence"/>
</dbReference>
<name>A0AA86PE04_9EUKA</name>
<dbReference type="EMBL" id="CATOUU010000645">
    <property type="protein sequence ID" value="CAI9937319.1"/>
    <property type="molecule type" value="Genomic_DNA"/>
</dbReference>
<gene>
    <name evidence="2" type="ORF">HINF_LOCUS24964</name>
    <name evidence="3" type="ORF">HINF_LOCUS48497</name>
</gene>
<feature type="region of interest" description="Disordered" evidence="1">
    <location>
        <begin position="87"/>
        <end position="127"/>
    </location>
</feature>
<comment type="caution">
    <text evidence="2">The sequence shown here is derived from an EMBL/GenBank/DDBJ whole genome shotgun (WGS) entry which is preliminary data.</text>
</comment>
<reference evidence="3 4" key="2">
    <citation type="submission" date="2024-07" db="EMBL/GenBank/DDBJ databases">
        <authorList>
            <person name="Akdeniz Z."/>
        </authorList>
    </citation>
    <scope>NUCLEOTIDE SEQUENCE [LARGE SCALE GENOMIC DNA]</scope>
</reference>
<dbReference type="AlphaFoldDB" id="A0AA86PE04"/>
<protein>
    <submittedName>
        <fullName evidence="3">Hypothetical_protein</fullName>
    </submittedName>
</protein>
<evidence type="ECO:0000313" key="3">
    <source>
        <dbReference type="EMBL" id="CAL6058913.1"/>
    </source>
</evidence>
<proteinExistence type="predicted"/>
<evidence type="ECO:0000256" key="1">
    <source>
        <dbReference type="SAM" id="MobiDB-lite"/>
    </source>
</evidence>
<feature type="compositionally biased region" description="Acidic residues" evidence="1">
    <location>
        <begin position="93"/>
        <end position="119"/>
    </location>
</feature>
<organism evidence="2">
    <name type="scientific">Hexamita inflata</name>
    <dbReference type="NCBI Taxonomy" id="28002"/>
    <lineage>
        <taxon>Eukaryota</taxon>
        <taxon>Metamonada</taxon>
        <taxon>Diplomonadida</taxon>
        <taxon>Hexamitidae</taxon>
        <taxon>Hexamitinae</taxon>
        <taxon>Hexamita</taxon>
    </lineage>
</organism>
<sequence length="127" mass="15041">MKIPVQNYQNNQCFILEITDSTSMLTLFDRIRDTFQFNLSVVLMINDLYIYKTYENEIISSNFLPIRTVSDLGEIQLIQAFETPISELLPEQSSDESNEDESMFDDEYYDQDEYDDDDDLNKSSYMY</sequence>